<evidence type="ECO:0008006" key="4">
    <source>
        <dbReference type="Google" id="ProtNLM"/>
    </source>
</evidence>
<evidence type="ECO:0000313" key="2">
    <source>
        <dbReference type="EMBL" id="KAG7378011.1"/>
    </source>
</evidence>
<feature type="compositionally biased region" description="Polar residues" evidence="1">
    <location>
        <begin position="25"/>
        <end position="46"/>
    </location>
</feature>
<comment type="caution">
    <text evidence="2">The sequence shown here is derived from an EMBL/GenBank/DDBJ whole genome shotgun (WGS) entry which is preliminary data.</text>
</comment>
<name>A0A8T1VAC7_9STRA</name>
<feature type="compositionally biased region" description="Low complexity" evidence="1">
    <location>
        <begin position="126"/>
        <end position="137"/>
    </location>
</feature>
<dbReference type="Proteomes" id="UP000694044">
    <property type="component" value="Unassembled WGS sequence"/>
</dbReference>
<dbReference type="PANTHER" id="PTHR35796:SF3">
    <property type="entry name" value="BHLH DOMAIN-CONTAINING PROTEIN"/>
    <property type="match status" value="1"/>
</dbReference>
<dbReference type="EMBL" id="JAGDFM010000461">
    <property type="protein sequence ID" value="KAG7378011.1"/>
    <property type="molecule type" value="Genomic_DNA"/>
</dbReference>
<feature type="compositionally biased region" description="Basic and acidic residues" evidence="1">
    <location>
        <begin position="69"/>
        <end position="79"/>
    </location>
</feature>
<sequence length="446" mass="49918">MSFLVGVGDLSTLEGVVAFIDSWDAGSTSPGDVTTSESENDSSPFSNEDVESVLLDSLDDMLEDASFPPKKEPESMEKKPTKKKRKKTPGASTRLQRRKKAEILALRALSEQLGGRLEQLKRTHAGPGPSSVSLSLLGERDTTSMSKSTWSEIAATQFQERFKSEVTNQRLRAVLMEQMKVNEALREAFQIQASVGNLEVIFGKQPGPVVRQPTADNSFAVIGELEKMVEGLYRNSAAVFQPRGELSACISLNVKHEKAHDTMLEITATTPLPCSVREASAMYWREFLTIHQSNDKSYHFLRQRKPTSVEKSFKWGLRSGETVMEINGFSFVRKIEEANRVVLVEAGRLLLPAEGLHLRIRRWTIITRSEDGRKPDSVARTLFQLHTKHTEGFTSAKEGSRGVEDLVLGVLSTRLREYLHRQQTEAVLEAEQIRMATRSAMLIKNR</sequence>
<dbReference type="AlphaFoldDB" id="A0A8T1VAC7"/>
<gene>
    <name evidence="2" type="ORF">PHYPSEUDO_010695</name>
</gene>
<keyword evidence="3" id="KW-1185">Reference proteome</keyword>
<feature type="region of interest" description="Disordered" evidence="1">
    <location>
        <begin position="121"/>
        <end position="140"/>
    </location>
</feature>
<accession>A0A8T1VAC7</accession>
<evidence type="ECO:0000313" key="3">
    <source>
        <dbReference type="Proteomes" id="UP000694044"/>
    </source>
</evidence>
<protein>
    <recommendedName>
        <fullName evidence="4">M96 mating-specific protein family</fullName>
    </recommendedName>
</protein>
<feature type="region of interest" description="Disordered" evidence="1">
    <location>
        <begin position="25"/>
        <end position="97"/>
    </location>
</feature>
<proteinExistence type="predicted"/>
<organism evidence="2 3">
    <name type="scientific">Phytophthora pseudosyringae</name>
    <dbReference type="NCBI Taxonomy" id="221518"/>
    <lineage>
        <taxon>Eukaryota</taxon>
        <taxon>Sar</taxon>
        <taxon>Stramenopiles</taxon>
        <taxon>Oomycota</taxon>
        <taxon>Peronosporomycetes</taxon>
        <taxon>Peronosporales</taxon>
        <taxon>Peronosporaceae</taxon>
        <taxon>Phytophthora</taxon>
    </lineage>
</organism>
<reference evidence="2" key="1">
    <citation type="submission" date="2021-02" db="EMBL/GenBank/DDBJ databases">
        <authorList>
            <person name="Palmer J.M."/>
        </authorList>
    </citation>
    <scope>NUCLEOTIDE SEQUENCE</scope>
    <source>
        <strain evidence="2">SCRP734</strain>
    </source>
</reference>
<dbReference type="OrthoDB" id="124800at2759"/>
<evidence type="ECO:0000256" key="1">
    <source>
        <dbReference type="SAM" id="MobiDB-lite"/>
    </source>
</evidence>
<dbReference type="PANTHER" id="PTHR35796">
    <property type="entry name" value="HYPOTHETICAL CYTOSOLIC PROTEIN"/>
    <property type="match status" value="1"/>
</dbReference>